<accession>A0ABT8TGA8</accession>
<protein>
    <submittedName>
        <fullName evidence="2">Class I adenylate cyclase</fullName>
    </submittedName>
</protein>
<dbReference type="Pfam" id="PF01295">
    <property type="entry name" value="Adenylate_cycl"/>
    <property type="match status" value="1"/>
</dbReference>
<name>A0ABT8TGA8_9GAMM</name>
<dbReference type="InterPro" id="IPR000274">
    <property type="entry name" value="Adenylate_cyclase_1"/>
</dbReference>
<keyword evidence="3" id="KW-1185">Reference proteome</keyword>
<comment type="caution">
    <text evidence="2">The sequence shown here is derived from an EMBL/GenBank/DDBJ whole genome shotgun (WGS) entry which is preliminary data.</text>
</comment>
<dbReference type="PANTHER" id="PTHR38760:SF1">
    <property type="entry name" value="ADENYLATE CYCLASE"/>
    <property type="match status" value="1"/>
</dbReference>
<evidence type="ECO:0000313" key="2">
    <source>
        <dbReference type="EMBL" id="MDO3383114.1"/>
    </source>
</evidence>
<reference evidence="2" key="1">
    <citation type="submission" date="2023-07" db="EMBL/GenBank/DDBJ databases">
        <title>Gilvimarinus algae sp. nov., isolated from the surface of Kelp.</title>
        <authorList>
            <person name="Sun Y.Y."/>
            <person name="Gong Y."/>
            <person name="Du Z.J."/>
        </authorList>
    </citation>
    <scope>NUCLEOTIDE SEQUENCE</scope>
    <source>
        <strain evidence="2">SDUM040014</strain>
    </source>
</reference>
<dbReference type="InterPro" id="IPR024685">
    <property type="entry name" value="Adenylate_cyclase_1_N"/>
</dbReference>
<sequence length="951" mass="109139">MSDLSRFHPDEGVDRKQLKQLKQRFLQLNATRLERTRAAISIRQQLFLDVLPLLLHTNHPMLPGYNGAETPAGIAYFKPNTLELSAAKMIARSFELKKDYHQRELNIDAVFLMGSVGTIAHSERSDFDVWVCHKSGIDSKRLRQLEQKCEGISQWAERELNLEAHCFLVCGEGDSSDHRNSLNAESSGSAQQHLLLDEFYRSAIWLAGKTPLWWLVPAHEEPHYDSFTSQLLHKRFVRRQDIVDFGPITHIPMEEYLGAGIWQLYKGINAPHKSVLKLMLLESYALEENPRPLALDFKELVQTQGADPDRQDSYLLIYRRIERYLEQRQAPERLELARRCLYFKVAKPLTRPPGGRGKSWQRRLLEELVEMWGWDNSYLLRLDAHTLWKANQVIGERERLIRELSKSYRLLGGLSHRSFQDASISSEELSILGRKLHAAFEKKSGKIERINPGISSDVSEAFLTIRAPDDQRQSWQLLRCRRTQAGITTSDQLLRQSAFLFDLLLWSIFNSVLEPHSQLDMIMTGEPAESEKRQLIAKTRQWLPDPAEAPGHEDFLQPARVNRVLLVINLALKPYDDLDQQGLQLLSEQSDALSYSGLHDNLIQLADMAYMNTWHELIVRHLQKNALVELLLGYLRFAPPHLIDTPPELSIVCPDQQFGSLIEGRLKELFDNICQCFYGEQSNANARYLIETHRQYYILQFQQGSPQMTRLEDEAALMNYLETPQRLDRPLVLDSRALPNSALRTIIEYASGQSNHLFYEHLNGEVIYTYVDVSGAIVQLRAQHLSASAFPASIVHFIEAVNARLSSQGEAFALGHYNTLTGSTTLKVSKLIKSAKGYLAEPHQQLPEPRFFDQTDIKVIAEPDVSFAIRYTLYCDEKMYHPDNGDPFTAAARYIHSQRASREHYHCHISDLDLTACADVIAPETGLQLIHYLQEKRRIEDRLNQQLRALT</sequence>
<gene>
    <name evidence="2" type="ORF">QWI16_13120</name>
</gene>
<dbReference type="Pfam" id="PF12633">
    <property type="entry name" value="Adenyl_cycl_N"/>
    <property type="match status" value="1"/>
</dbReference>
<proteinExistence type="predicted"/>
<dbReference type="PIRSF" id="PIRSF001444">
    <property type="entry name" value="Adenylate_cycl"/>
    <property type="match status" value="1"/>
</dbReference>
<dbReference type="RefSeq" id="WP_302713827.1">
    <property type="nucleotide sequence ID" value="NZ_JAULRT010000060.1"/>
</dbReference>
<evidence type="ECO:0000259" key="1">
    <source>
        <dbReference type="Pfam" id="PF12633"/>
    </source>
</evidence>
<dbReference type="EMBL" id="JAULRT010000060">
    <property type="protein sequence ID" value="MDO3383114.1"/>
    <property type="molecule type" value="Genomic_DNA"/>
</dbReference>
<dbReference type="PANTHER" id="PTHR38760">
    <property type="entry name" value="ADENYLATE CYCLASE"/>
    <property type="match status" value="1"/>
</dbReference>
<dbReference type="Proteomes" id="UP001168380">
    <property type="component" value="Unassembled WGS sequence"/>
</dbReference>
<feature type="domain" description="Adenylate cyclase class-I N-terminal" evidence="1">
    <location>
        <begin position="17"/>
        <end position="214"/>
    </location>
</feature>
<organism evidence="2 3">
    <name type="scientific">Gilvimarinus algae</name>
    <dbReference type="NCBI Taxonomy" id="3058037"/>
    <lineage>
        <taxon>Bacteria</taxon>
        <taxon>Pseudomonadati</taxon>
        <taxon>Pseudomonadota</taxon>
        <taxon>Gammaproteobacteria</taxon>
        <taxon>Cellvibrionales</taxon>
        <taxon>Cellvibrionaceae</taxon>
        <taxon>Gilvimarinus</taxon>
    </lineage>
</organism>
<evidence type="ECO:0000313" key="3">
    <source>
        <dbReference type="Proteomes" id="UP001168380"/>
    </source>
</evidence>